<feature type="coiled-coil region" evidence="1">
    <location>
        <begin position="42"/>
        <end position="104"/>
    </location>
</feature>
<keyword evidence="1" id="KW-0175">Coiled coil</keyword>
<dbReference type="KEGG" id="msj:MSSAC_1192"/>
<dbReference type="PANTHER" id="PTHR33678:SF1">
    <property type="entry name" value="BLL1576 PROTEIN"/>
    <property type="match status" value="1"/>
</dbReference>
<organism evidence="6 7">
    <name type="scientific">Methanosarcina siciliae C2J</name>
    <dbReference type="NCBI Taxonomy" id="1434118"/>
    <lineage>
        <taxon>Archaea</taxon>
        <taxon>Methanobacteriati</taxon>
        <taxon>Methanobacteriota</taxon>
        <taxon>Stenosarchaea group</taxon>
        <taxon>Methanomicrobia</taxon>
        <taxon>Methanosarcinales</taxon>
        <taxon>Methanosarcinaceae</taxon>
        <taxon>Methanosarcina</taxon>
    </lineage>
</organism>
<dbReference type="KEGG" id="msj:MSSAC_1794"/>
<sequence length="539" mass="62934">MKREEILTLYHSNPDSIASYIEDFEFRYKALEFRYKVLEFRYKVLESQNIEFRERISELESQVKFKDARIEALESQVKSKDARIEALESQAIEFQERINELESLLNQNIQSNKKPPSTGTFIEKKPKTGSSQEGSSKRPGGQKGHPGSTLNQVEDPDEIIFHRLHKCRCCGRNIEESEAIGYKTRQEFNIVVMRKVTEHRAEIKKCPYCNCKNKADFPKSITKPVQYGITVLTIAIYLRNYQLIPYNRIKNLYEDVFGFKISSDTIIKAEKNLYHKLKGVTNHIKKQLIKEDVIHGDETGINVNGRNEQCHLISTKKYTYYFHHESRGFKAMNKMGVLPKYRGIIVHDFWKSYLKYKCEHALCNVHIQRELDNIFKKHKQEWAKEMSDLLYEIKEHADCARKQDTKIDEDTIKTFIEKYHSILMKGFEDNPPPEISKDDVVKRGIQAQSKSKNLLDRLATYEKEILRFATDLRVPFSNNQAERDLRMITIQQNISGNFRKPHGADVFCRIRGYISTLIKNKMPVISSLHAAIEDVPPLP</sequence>
<evidence type="ECO:0000313" key="7">
    <source>
        <dbReference type="Proteomes" id="UP000033123"/>
    </source>
</evidence>
<feature type="compositionally biased region" description="Polar residues" evidence="2">
    <location>
        <begin position="107"/>
        <end position="120"/>
    </location>
</feature>
<evidence type="ECO:0000313" key="6">
    <source>
        <dbReference type="EMBL" id="AKB36384.1"/>
    </source>
</evidence>
<dbReference type="InterPro" id="IPR052344">
    <property type="entry name" value="Transposase-related"/>
</dbReference>
<dbReference type="NCBIfam" id="NF033517">
    <property type="entry name" value="transpos_IS66"/>
    <property type="match status" value="1"/>
</dbReference>
<dbReference type="KEGG" id="msj:MSSAC_1682"/>
<gene>
    <name evidence="4" type="ORF">MSSAC_1192</name>
    <name evidence="5" type="ORF">MSSAC_1682</name>
    <name evidence="6" type="ORF">MSSAC_1794</name>
</gene>
<feature type="domain" description="Transposase IS66 central" evidence="3">
    <location>
        <begin position="226"/>
        <end position="505"/>
    </location>
</feature>
<dbReference type="Proteomes" id="UP000033123">
    <property type="component" value="Chromosome"/>
</dbReference>
<evidence type="ECO:0000256" key="1">
    <source>
        <dbReference type="SAM" id="Coils"/>
    </source>
</evidence>
<evidence type="ECO:0000313" key="4">
    <source>
        <dbReference type="EMBL" id="AKB35782.1"/>
    </source>
</evidence>
<dbReference type="HOGENOM" id="CLU_039294_2_0_2"/>
<dbReference type="GeneID" id="24871408"/>
<evidence type="ECO:0000259" key="3">
    <source>
        <dbReference type="Pfam" id="PF03050"/>
    </source>
</evidence>
<dbReference type="RefSeq" id="WP_052727209.1">
    <property type="nucleotide sequence ID" value="NZ_CP009508.1"/>
</dbReference>
<reference evidence="6 7" key="1">
    <citation type="submission" date="2014-07" db="EMBL/GenBank/DDBJ databases">
        <title>Methanogenic archaea and the global carbon cycle.</title>
        <authorList>
            <person name="Henriksen J.R."/>
            <person name="Luke J."/>
            <person name="Reinhart S."/>
            <person name="Benedict M.N."/>
            <person name="Youngblut N.D."/>
            <person name="Metcalf M.E."/>
            <person name="Whitaker R.J."/>
            <person name="Metcalf W.W."/>
        </authorList>
    </citation>
    <scope>NUCLEOTIDE SEQUENCE [LARGE SCALE GENOMIC DNA]</scope>
    <source>
        <strain evidence="6 7">C2J</strain>
    </source>
</reference>
<dbReference type="PANTHER" id="PTHR33678">
    <property type="entry name" value="BLL1576 PROTEIN"/>
    <property type="match status" value="1"/>
</dbReference>
<dbReference type="EMBL" id="CP009508">
    <property type="protein sequence ID" value="AKB35782.1"/>
    <property type="molecule type" value="Genomic_DNA"/>
</dbReference>
<protein>
    <recommendedName>
        <fullName evidence="3">Transposase IS66 central domain-containing protein</fullName>
    </recommendedName>
</protein>
<dbReference type="InterPro" id="IPR004291">
    <property type="entry name" value="Transposase_IS66_central"/>
</dbReference>
<dbReference type="EMBL" id="CP009508">
    <property type="protein sequence ID" value="AKB36272.1"/>
    <property type="molecule type" value="Genomic_DNA"/>
</dbReference>
<evidence type="ECO:0000313" key="5">
    <source>
        <dbReference type="EMBL" id="AKB36272.1"/>
    </source>
</evidence>
<name>A0A0E3PPA7_9EURY</name>
<dbReference type="AlphaFoldDB" id="A0A0E3PPA7"/>
<proteinExistence type="predicted"/>
<dbReference type="PATRIC" id="fig|1434118.4.peg.1520"/>
<feature type="region of interest" description="Disordered" evidence="2">
    <location>
        <begin position="107"/>
        <end position="154"/>
    </location>
</feature>
<dbReference type="Pfam" id="PF03050">
    <property type="entry name" value="DDE_Tnp_IS66"/>
    <property type="match status" value="1"/>
</dbReference>
<dbReference type="Gene3D" id="1.10.287.1490">
    <property type="match status" value="1"/>
</dbReference>
<dbReference type="EMBL" id="CP009508">
    <property type="protein sequence ID" value="AKB36384.1"/>
    <property type="molecule type" value="Genomic_DNA"/>
</dbReference>
<evidence type="ECO:0000256" key="2">
    <source>
        <dbReference type="SAM" id="MobiDB-lite"/>
    </source>
</evidence>
<accession>A0A0E3PPA7</accession>
<dbReference type="SUPFAM" id="SSF57997">
    <property type="entry name" value="Tropomyosin"/>
    <property type="match status" value="1"/>
</dbReference>